<keyword evidence="2" id="KW-1185">Reference proteome</keyword>
<sequence length="109" mass="12375">MKVPEKFTHICSPLLGFLIVYEFSLQAGLQFSLPLELIDILATCGVSLSQLSYRAMSIIMRLIVFFRDCGVVLSPECLSWMSRLISDMQGHISFKSKWLDIRTQDPSKS</sequence>
<dbReference type="EMBL" id="JAGFBR010000010">
    <property type="protein sequence ID" value="KAH0460057.1"/>
    <property type="molecule type" value="Genomic_DNA"/>
</dbReference>
<name>A0AAV7GVK2_DENCH</name>
<reference evidence="1 2" key="1">
    <citation type="journal article" date="2021" name="Hortic Res">
        <title>Chromosome-scale assembly of the Dendrobium chrysotoxum genome enhances the understanding of orchid evolution.</title>
        <authorList>
            <person name="Zhang Y."/>
            <person name="Zhang G.Q."/>
            <person name="Zhang D."/>
            <person name="Liu X.D."/>
            <person name="Xu X.Y."/>
            <person name="Sun W.H."/>
            <person name="Yu X."/>
            <person name="Zhu X."/>
            <person name="Wang Z.W."/>
            <person name="Zhao X."/>
            <person name="Zhong W.Y."/>
            <person name="Chen H."/>
            <person name="Yin W.L."/>
            <person name="Huang T."/>
            <person name="Niu S.C."/>
            <person name="Liu Z.J."/>
        </authorList>
    </citation>
    <scope>NUCLEOTIDE SEQUENCE [LARGE SCALE GENOMIC DNA]</scope>
    <source>
        <strain evidence="1">Lindl</strain>
    </source>
</reference>
<dbReference type="Proteomes" id="UP000775213">
    <property type="component" value="Unassembled WGS sequence"/>
</dbReference>
<accession>A0AAV7GVK2</accession>
<evidence type="ECO:0000313" key="1">
    <source>
        <dbReference type="EMBL" id="KAH0460057.1"/>
    </source>
</evidence>
<proteinExistence type="predicted"/>
<gene>
    <name evidence="1" type="ORF">IEQ34_010720</name>
</gene>
<evidence type="ECO:0000313" key="2">
    <source>
        <dbReference type="Proteomes" id="UP000775213"/>
    </source>
</evidence>
<comment type="caution">
    <text evidence="1">The sequence shown here is derived from an EMBL/GenBank/DDBJ whole genome shotgun (WGS) entry which is preliminary data.</text>
</comment>
<organism evidence="1 2">
    <name type="scientific">Dendrobium chrysotoxum</name>
    <name type="common">Orchid</name>
    <dbReference type="NCBI Taxonomy" id="161865"/>
    <lineage>
        <taxon>Eukaryota</taxon>
        <taxon>Viridiplantae</taxon>
        <taxon>Streptophyta</taxon>
        <taxon>Embryophyta</taxon>
        <taxon>Tracheophyta</taxon>
        <taxon>Spermatophyta</taxon>
        <taxon>Magnoliopsida</taxon>
        <taxon>Liliopsida</taxon>
        <taxon>Asparagales</taxon>
        <taxon>Orchidaceae</taxon>
        <taxon>Epidendroideae</taxon>
        <taxon>Malaxideae</taxon>
        <taxon>Dendrobiinae</taxon>
        <taxon>Dendrobium</taxon>
    </lineage>
</organism>
<dbReference type="AlphaFoldDB" id="A0AAV7GVK2"/>
<protein>
    <submittedName>
        <fullName evidence="1">Uncharacterized protein</fullName>
    </submittedName>
</protein>